<proteinExistence type="predicted"/>
<gene>
    <name evidence="2" type="ORF">NMOB1V02_LOCUS2637</name>
</gene>
<feature type="region of interest" description="Disordered" evidence="1">
    <location>
        <begin position="80"/>
        <end position="112"/>
    </location>
</feature>
<evidence type="ECO:0000256" key="1">
    <source>
        <dbReference type="SAM" id="MobiDB-lite"/>
    </source>
</evidence>
<protein>
    <submittedName>
        <fullName evidence="2">Uncharacterized protein</fullName>
    </submittedName>
</protein>
<sequence length="156" mass="17084">MIHRPIFFSKREPREVAFRELIILQSFETRLEAAGKDTCSPECWTNKNKHIHVREIGEFPASTCFGSEQTRTGVGLISITGGGGQGCSPTTKQRSIDRSIESSPRSTTRKNDSSHLMTAFYTAHHQGLCVTTLALAARLARAATLTTALPPPTTAR</sequence>
<dbReference type="EMBL" id="OA882343">
    <property type="protein sequence ID" value="CAD7274816.1"/>
    <property type="molecule type" value="Genomic_DNA"/>
</dbReference>
<dbReference type="Proteomes" id="UP000678499">
    <property type="component" value="Unassembled WGS sequence"/>
</dbReference>
<accession>A0A7R9BGC2</accession>
<organism evidence="2">
    <name type="scientific">Notodromas monacha</name>
    <dbReference type="NCBI Taxonomy" id="399045"/>
    <lineage>
        <taxon>Eukaryota</taxon>
        <taxon>Metazoa</taxon>
        <taxon>Ecdysozoa</taxon>
        <taxon>Arthropoda</taxon>
        <taxon>Crustacea</taxon>
        <taxon>Oligostraca</taxon>
        <taxon>Ostracoda</taxon>
        <taxon>Podocopa</taxon>
        <taxon>Podocopida</taxon>
        <taxon>Cypridocopina</taxon>
        <taxon>Cypridoidea</taxon>
        <taxon>Cyprididae</taxon>
        <taxon>Notodromas</taxon>
    </lineage>
</organism>
<keyword evidence="3" id="KW-1185">Reference proteome</keyword>
<evidence type="ECO:0000313" key="3">
    <source>
        <dbReference type="Proteomes" id="UP000678499"/>
    </source>
</evidence>
<dbReference type="AlphaFoldDB" id="A0A7R9BGC2"/>
<reference evidence="2" key="1">
    <citation type="submission" date="2020-11" db="EMBL/GenBank/DDBJ databases">
        <authorList>
            <person name="Tran Van P."/>
        </authorList>
    </citation>
    <scope>NUCLEOTIDE SEQUENCE</scope>
</reference>
<dbReference type="EMBL" id="CAJPEX010000306">
    <property type="protein sequence ID" value="CAG0914968.1"/>
    <property type="molecule type" value="Genomic_DNA"/>
</dbReference>
<evidence type="ECO:0000313" key="2">
    <source>
        <dbReference type="EMBL" id="CAD7274816.1"/>
    </source>
</evidence>
<name>A0A7R9BGC2_9CRUS</name>